<feature type="compositionally biased region" description="Basic and acidic residues" evidence="1">
    <location>
        <begin position="38"/>
        <end position="49"/>
    </location>
</feature>
<name>A0ABQ8I4U1_9ROSI</name>
<dbReference type="PANTHER" id="PTHR35833">
    <property type="entry name" value="GALACTOSE-BINDING DOMAIN-LIKE, ARMADILLO-TYPE FOLD PROTEIN-RELATED"/>
    <property type="match status" value="1"/>
</dbReference>
<organism evidence="2 3">
    <name type="scientific">Xanthoceras sorbifolium</name>
    <dbReference type="NCBI Taxonomy" id="99658"/>
    <lineage>
        <taxon>Eukaryota</taxon>
        <taxon>Viridiplantae</taxon>
        <taxon>Streptophyta</taxon>
        <taxon>Embryophyta</taxon>
        <taxon>Tracheophyta</taxon>
        <taxon>Spermatophyta</taxon>
        <taxon>Magnoliopsida</taxon>
        <taxon>eudicotyledons</taxon>
        <taxon>Gunneridae</taxon>
        <taxon>Pentapetalae</taxon>
        <taxon>rosids</taxon>
        <taxon>malvids</taxon>
        <taxon>Sapindales</taxon>
        <taxon>Sapindaceae</taxon>
        <taxon>Xanthoceroideae</taxon>
        <taxon>Xanthoceras</taxon>
    </lineage>
</organism>
<dbReference type="EMBL" id="JAFEMO010000004">
    <property type="protein sequence ID" value="KAH7571586.1"/>
    <property type="molecule type" value="Genomic_DNA"/>
</dbReference>
<feature type="region of interest" description="Disordered" evidence="1">
    <location>
        <begin position="17"/>
        <end position="177"/>
    </location>
</feature>
<sequence>MDPYLIENKRELQRELEQAESGLRSSRREFSSSAYSSRARDRYRERENGRSGTEATGRTSSGILQPEISSTSSSMGAGATIVLSGSRSFSGQLPTILQSRERSDDCGSSYEENIEGSKDSGDTGSIGDPESVSAFDGQSSGYGSGQRHGSRGSKSRQAMERREREGRREGKWERKHS</sequence>
<feature type="compositionally biased region" description="Polar residues" evidence="1">
    <location>
        <begin position="83"/>
        <end position="98"/>
    </location>
</feature>
<protein>
    <submittedName>
        <fullName evidence="2">Uncharacterized protein</fullName>
    </submittedName>
</protein>
<dbReference type="Proteomes" id="UP000827721">
    <property type="component" value="Unassembled WGS sequence"/>
</dbReference>
<evidence type="ECO:0000256" key="1">
    <source>
        <dbReference type="SAM" id="MobiDB-lite"/>
    </source>
</evidence>
<reference evidence="2 3" key="1">
    <citation type="submission" date="2021-02" db="EMBL/GenBank/DDBJ databases">
        <title>Plant Genome Project.</title>
        <authorList>
            <person name="Zhang R.-G."/>
        </authorList>
    </citation>
    <scope>NUCLEOTIDE SEQUENCE [LARGE SCALE GENOMIC DNA]</scope>
    <source>
        <tissue evidence="2">Leaves</tissue>
    </source>
</reference>
<feature type="compositionally biased region" description="Basic and acidic residues" evidence="1">
    <location>
        <begin position="157"/>
        <end position="177"/>
    </location>
</feature>
<accession>A0ABQ8I4U1</accession>
<evidence type="ECO:0000313" key="2">
    <source>
        <dbReference type="EMBL" id="KAH7571586.1"/>
    </source>
</evidence>
<gene>
    <name evidence="2" type="ORF">JRO89_XS04G0085400</name>
</gene>
<feature type="compositionally biased region" description="Polar residues" evidence="1">
    <location>
        <begin position="53"/>
        <end position="63"/>
    </location>
</feature>
<comment type="caution">
    <text evidence="2">The sequence shown here is derived from an EMBL/GenBank/DDBJ whole genome shotgun (WGS) entry which is preliminary data.</text>
</comment>
<dbReference type="PANTHER" id="PTHR35833:SF1">
    <property type="entry name" value="GALACTOSE-BINDING DOMAIN-CONTAINING PROTEIN"/>
    <property type="match status" value="1"/>
</dbReference>
<keyword evidence="3" id="KW-1185">Reference proteome</keyword>
<proteinExistence type="predicted"/>
<feature type="compositionally biased region" description="Low complexity" evidence="1">
    <location>
        <begin position="68"/>
        <end position="81"/>
    </location>
</feature>
<evidence type="ECO:0000313" key="3">
    <source>
        <dbReference type="Proteomes" id="UP000827721"/>
    </source>
</evidence>